<reference evidence="1 2" key="1">
    <citation type="journal article" date="2015" name="Fungal Genet. Biol.">
        <title>Evolution of novel wood decay mechanisms in Agaricales revealed by the genome sequences of Fistulina hepatica and Cylindrobasidium torrendii.</title>
        <authorList>
            <person name="Floudas D."/>
            <person name="Held B.W."/>
            <person name="Riley R."/>
            <person name="Nagy L.G."/>
            <person name="Koehler G."/>
            <person name="Ransdell A.S."/>
            <person name="Younus H."/>
            <person name="Chow J."/>
            <person name="Chiniquy J."/>
            <person name="Lipzen A."/>
            <person name="Tritt A."/>
            <person name="Sun H."/>
            <person name="Haridas S."/>
            <person name="LaButti K."/>
            <person name="Ohm R.A."/>
            <person name="Kues U."/>
            <person name="Blanchette R.A."/>
            <person name="Grigoriev I.V."/>
            <person name="Minto R.E."/>
            <person name="Hibbett D.S."/>
        </authorList>
    </citation>
    <scope>NUCLEOTIDE SEQUENCE [LARGE SCALE GENOMIC DNA]</scope>
    <source>
        <strain evidence="1 2">ATCC 64428</strain>
    </source>
</reference>
<dbReference type="Proteomes" id="UP000054144">
    <property type="component" value="Unassembled WGS sequence"/>
</dbReference>
<sequence length="103" mass="10972">MAFARVSVCAGQALADVSMFMEMAVVLACFHISSYVDEDGKTRLPNAVGRLPGTISTPAPVKCSIKPRNAKAEALLRVLDIQFHGSVLCRLGAVSESVYACLE</sequence>
<organism evidence="1 2">
    <name type="scientific">Fistulina hepatica ATCC 64428</name>
    <dbReference type="NCBI Taxonomy" id="1128425"/>
    <lineage>
        <taxon>Eukaryota</taxon>
        <taxon>Fungi</taxon>
        <taxon>Dikarya</taxon>
        <taxon>Basidiomycota</taxon>
        <taxon>Agaricomycotina</taxon>
        <taxon>Agaricomycetes</taxon>
        <taxon>Agaricomycetidae</taxon>
        <taxon>Agaricales</taxon>
        <taxon>Fistulinaceae</taxon>
        <taxon>Fistulina</taxon>
    </lineage>
</organism>
<dbReference type="InterPro" id="IPR036396">
    <property type="entry name" value="Cyt_P450_sf"/>
</dbReference>
<accession>A0A0D7ABC4</accession>
<dbReference type="GO" id="GO:0005506">
    <property type="term" value="F:iron ion binding"/>
    <property type="evidence" value="ECO:0007669"/>
    <property type="project" value="InterPro"/>
</dbReference>
<protein>
    <submittedName>
        <fullName evidence="1">Uncharacterized protein</fullName>
    </submittedName>
</protein>
<dbReference type="Gene3D" id="1.10.630.10">
    <property type="entry name" value="Cytochrome P450"/>
    <property type="match status" value="1"/>
</dbReference>
<dbReference type="GO" id="GO:0004497">
    <property type="term" value="F:monooxygenase activity"/>
    <property type="evidence" value="ECO:0007669"/>
    <property type="project" value="InterPro"/>
</dbReference>
<name>A0A0D7ABC4_9AGAR</name>
<dbReference type="EMBL" id="KN881904">
    <property type="protein sequence ID" value="KIY47955.1"/>
    <property type="molecule type" value="Genomic_DNA"/>
</dbReference>
<dbReference type="AlphaFoldDB" id="A0A0D7ABC4"/>
<dbReference type="GO" id="GO:0016705">
    <property type="term" value="F:oxidoreductase activity, acting on paired donors, with incorporation or reduction of molecular oxygen"/>
    <property type="evidence" value="ECO:0007669"/>
    <property type="project" value="InterPro"/>
</dbReference>
<proteinExistence type="predicted"/>
<dbReference type="OrthoDB" id="2789670at2759"/>
<dbReference type="GO" id="GO:0020037">
    <property type="term" value="F:heme binding"/>
    <property type="evidence" value="ECO:0007669"/>
    <property type="project" value="InterPro"/>
</dbReference>
<evidence type="ECO:0000313" key="2">
    <source>
        <dbReference type="Proteomes" id="UP000054144"/>
    </source>
</evidence>
<evidence type="ECO:0000313" key="1">
    <source>
        <dbReference type="EMBL" id="KIY47955.1"/>
    </source>
</evidence>
<keyword evidence="2" id="KW-1185">Reference proteome</keyword>
<gene>
    <name evidence="1" type="ORF">FISHEDRAFT_74148</name>
</gene>